<dbReference type="Proteomes" id="UP000410492">
    <property type="component" value="Unassembled WGS sequence"/>
</dbReference>
<dbReference type="PROSITE" id="PS50157">
    <property type="entry name" value="ZINC_FINGER_C2H2_2"/>
    <property type="match status" value="2"/>
</dbReference>
<proteinExistence type="predicted"/>
<keyword evidence="1" id="KW-0862">Zinc</keyword>
<dbReference type="AlphaFoldDB" id="A0A653BN56"/>
<keyword evidence="1" id="KW-0479">Metal-binding</keyword>
<dbReference type="InterPro" id="IPR013087">
    <property type="entry name" value="Znf_C2H2_type"/>
</dbReference>
<accession>A0A653BN56</accession>
<protein>
    <recommendedName>
        <fullName evidence="2">C2H2-type domain-containing protein</fullName>
    </recommendedName>
</protein>
<dbReference type="GO" id="GO:0008270">
    <property type="term" value="F:zinc ion binding"/>
    <property type="evidence" value="ECO:0007669"/>
    <property type="project" value="UniProtKB-KW"/>
</dbReference>
<organism evidence="3 4">
    <name type="scientific">Callosobruchus maculatus</name>
    <name type="common">Southern cowpea weevil</name>
    <name type="synonym">Pulse bruchid</name>
    <dbReference type="NCBI Taxonomy" id="64391"/>
    <lineage>
        <taxon>Eukaryota</taxon>
        <taxon>Metazoa</taxon>
        <taxon>Ecdysozoa</taxon>
        <taxon>Arthropoda</taxon>
        <taxon>Hexapoda</taxon>
        <taxon>Insecta</taxon>
        <taxon>Pterygota</taxon>
        <taxon>Neoptera</taxon>
        <taxon>Endopterygota</taxon>
        <taxon>Coleoptera</taxon>
        <taxon>Polyphaga</taxon>
        <taxon>Cucujiformia</taxon>
        <taxon>Chrysomeloidea</taxon>
        <taxon>Chrysomelidae</taxon>
        <taxon>Bruchinae</taxon>
        <taxon>Bruchini</taxon>
        <taxon>Callosobruchus</taxon>
    </lineage>
</organism>
<dbReference type="InterPro" id="IPR036236">
    <property type="entry name" value="Znf_C2H2_sf"/>
</dbReference>
<keyword evidence="4" id="KW-1185">Reference proteome</keyword>
<dbReference type="Pfam" id="PF00096">
    <property type="entry name" value="zf-C2H2"/>
    <property type="match status" value="1"/>
</dbReference>
<keyword evidence="1" id="KW-0863">Zinc-finger</keyword>
<evidence type="ECO:0000313" key="4">
    <source>
        <dbReference type="Proteomes" id="UP000410492"/>
    </source>
</evidence>
<dbReference type="EMBL" id="CAACVG010002909">
    <property type="protein sequence ID" value="VEN37027.1"/>
    <property type="molecule type" value="Genomic_DNA"/>
</dbReference>
<dbReference type="OrthoDB" id="3437960at2759"/>
<evidence type="ECO:0000313" key="3">
    <source>
        <dbReference type="EMBL" id="VEN37027.1"/>
    </source>
</evidence>
<dbReference type="Gene3D" id="3.30.160.60">
    <property type="entry name" value="Classic Zinc Finger"/>
    <property type="match status" value="1"/>
</dbReference>
<reference evidence="3 4" key="1">
    <citation type="submission" date="2019-01" db="EMBL/GenBank/DDBJ databases">
        <authorList>
            <person name="Sayadi A."/>
        </authorList>
    </citation>
    <scope>NUCLEOTIDE SEQUENCE [LARGE SCALE GENOMIC DNA]</scope>
</reference>
<evidence type="ECO:0000259" key="2">
    <source>
        <dbReference type="PROSITE" id="PS50157"/>
    </source>
</evidence>
<dbReference type="PROSITE" id="PS00028">
    <property type="entry name" value="ZINC_FINGER_C2H2_1"/>
    <property type="match status" value="1"/>
</dbReference>
<dbReference type="SMART" id="SM00355">
    <property type="entry name" value="ZnF_C2H2"/>
    <property type="match status" value="2"/>
</dbReference>
<feature type="domain" description="C2H2-type" evidence="2">
    <location>
        <begin position="46"/>
        <end position="74"/>
    </location>
</feature>
<feature type="domain" description="C2H2-type" evidence="2">
    <location>
        <begin position="17"/>
        <end position="44"/>
    </location>
</feature>
<dbReference type="SUPFAM" id="SSF57667">
    <property type="entry name" value="beta-beta-alpha zinc fingers"/>
    <property type="match status" value="1"/>
</dbReference>
<name>A0A653BN56_CALMS</name>
<gene>
    <name evidence="3" type="ORF">CALMAC_LOCUS2411</name>
</gene>
<sequence length="74" mass="8774">MCGEPPSFKCTKCNERVQCLNCGKEYVTFAVLQRHLTYECGRSPTFSCPFCQKMFKRRDSMKRHVLLLHKQLRE</sequence>
<evidence type="ECO:0000256" key="1">
    <source>
        <dbReference type="PROSITE-ProRule" id="PRU00042"/>
    </source>
</evidence>